<gene>
    <name evidence="3" type="primary">g1465</name>
    <name evidence="3" type="ORF">VP750_LOCUS1260</name>
</gene>
<dbReference type="EMBL" id="CAXHTA020000002">
    <property type="protein sequence ID" value="CAL5219601.1"/>
    <property type="molecule type" value="Genomic_DNA"/>
</dbReference>
<sequence>MDILIIKDGAGEDYKMGLLPVADALNGLPSSLEVFELLEALNLEEQEGLVTLIMEQPGLRVAMSRMVEVLKLFGITMGALKHSNQRVIEANNLLEVERIKVALLLQETYKLQAGLTSQYELAAGQAATIMELQQQQLDLQQQLEQQQQQQADDMSLPDTDASFLDEGLHGPQPAPARVQSAALALSRSRQAEAERKAQEMAAAAAAAQQEMMVMEAQLNDQEDMYENELAMMTTELQQAQNVAAAAQQKASAEALHSKQLQEQLQHTKTSFSSVCAALTSEKEARARAERRVAQCKRVQAGQVAALAVLAQQQTGTKEALEEENMMLRSHVSALEQQLRHASGAGHLHSPTTTAHPTTRADLAAAASSGAGGTSAGAPEQSTFQAMEAEEEAISSGLPALEEQERRQSAPAELLLDASGITDSNPTANPSTPADPAAAASSGAGGASAGAPEQSALQAMEAEEEVISSGLPALEEQERRQSAPAELLLDGGSIANFSPTQTSSTPADPAAAASPSDGGASAGGPEQTHSQEPSRLLCAAISCAALVTVLPEAAVKISAAAAQCLWSSAARTLIKAF</sequence>
<accession>A0ABP1FI58</accession>
<organism evidence="3 4">
    <name type="scientific">Coccomyxa viridis</name>
    <dbReference type="NCBI Taxonomy" id="1274662"/>
    <lineage>
        <taxon>Eukaryota</taxon>
        <taxon>Viridiplantae</taxon>
        <taxon>Chlorophyta</taxon>
        <taxon>core chlorophytes</taxon>
        <taxon>Trebouxiophyceae</taxon>
        <taxon>Trebouxiophyceae incertae sedis</taxon>
        <taxon>Coccomyxaceae</taxon>
        <taxon>Coccomyxa</taxon>
    </lineage>
</organism>
<proteinExistence type="predicted"/>
<reference evidence="3 4" key="1">
    <citation type="submission" date="2024-06" db="EMBL/GenBank/DDBJ databases">
        <authorList>
            <person name="Kraege A."/>
            <person name="Thomma B."/>
        </authorList>
    </citation>
    <scope>NUCLEOTIDE SEQUENCE [LARGE SCALE GENOMIC DNA]</scope>
</reference>
<evidence type="ECO:0000256" key="2">
    <source>
        <dbReference type="SAM" id="MobiDB-lite"/>
    </source>
</evidence>
<feature type="region of interest" description="Disordered" evidence="2">
    <location>
        <begin position="419"/>
        <end position="530"/>
    </location>
</feature>
<name>A0ABP1FI58_9CHLO</name>
<protein>
    <submittedName>
        <fullName evidence="3">G1465 protein</fullName>
    </submittedName>
</protein>
<feature type="region of interest" description="Disordered" evidence="2">
    <location>
        <begin position="143"/>
        <end position="174"/>
    </location>
</feature>
<evidence type="ECO:0000256" key="1">
    <source>
        <dbReference type="SAM" id="Coils"/>
    </source>
</evidence>
<feature type="coiled-coil region" evidence="1">
    <location>
        <begin position="190"/>
        <end position="249"/>
    </location>
</feature>
<feature type="compositionally biased region" description="Low complexity" evidence="2">
    <location>
        <begin position="501"/>
        <end position="524"/>
    </location>
</feature>
<dbReference type="Proteomes" id="UP001497392">
    <property type="component" value="Unassembled WGS sequence"/>
</dbReference>
<evidence type="ECO:0000313" key="3">
    <source>
        <dbReference type="EMBL" id="CAL5219601.1"/>
    </source>
</evidence>
<keyword evidence="1" id="KW-0175">Coiled coil</keyword>
<comment type="caution">
    <text evidence="3">The sequence shown here is derived from an EMBL/GenBank/DDBJ whole genome shotgun (WGS) entry which is preliminary data.</text>
</comment>
<feature type="compositionally biased region" description="Low complexity" evidence="2">
    <location>
        <begin position="427"/>
        <end position="441"/>
    </location>
</feature>
<evidence type="ECO:0000313" key="4">
    <source>
        <dbReference type="Proteomes" id="UP001497392"/>
    </source>
</evidence>
<keyword evidence="4" id="KW-1185">Reference proteome</keyword>
<feature type="region of interest" description="Disordered" evidence="2">
    <location>
        <begin position="336"/>
        <end position="355"/>
    </location>
</feature>